<organism evidence="5 6">
    <name type="scientific">Pseudorhodoplanes sinuspersici</name>
    <dbReference type="NCBI Taxonomy" id="1235591"/>
    <lineage>
        <taxon>Bacteria</taxon>
        <taxon>Pseudomonadati</taxon>
        <taxon>Pseudomonadota</taxon>
        <taxon>Alphaproteobacteria</taxon>
        <taxon>Hyphomicrobiales</taxon>
        <taxon>Pseudorhodoplanes</taxon>
    </lineage>
</organism>
<dbReference type="OrthoDB" id="339159at2"/>
<accession>A0A1W7A030</accession>
<dbReference type="KEGG" id="psin:CAK95_13950"/>
<dbReference type="STRING" id="1235591.CAK95_13950"/>
<evidence type="ECO:0000313" key="6">
    <source>
        <dbReference type="Proteomes" id="UP000194137"/>
    </source>
</evidence>
<dbReference type="Proteomes" id="UP000194137">
    <property type="component" value="Chromosome"/>
</dbReference>
<gene>
    <name evidence="5" type="ORF">CAK95_13950</name>
</gene>
<dbReference type="Pfam" id="PF03403">
    <property type="entry name" value="PAF-AH_p_II"/>
    <property type="match status" value="1"/>
</dbReference>
<dbReference type="EMBL" id="CP021112">
    <property type="protein sequence ID" value="ARQ02956.1"/>
    <property type="molecule type" value="Genomic_DNA"/>
</dbReference>
<evidence type="ECO:0000313" key="5">
    <source>
        <dbReference type="EMBL" id="ARQ02956.1"/>
    </source>
</evidence>
<name>A0A1W7A030_9HYPH</name>
<evidence type="ECO:0000256" key="3">
    <source>
        <dbReference type="ARBA" id="ARBA00023098"/>
    </source>
</evidence>
<evidence type="ECO:0000256" key="2">
    <source>
        <dbReference type="ARBA" id="ARBA00022963"/>
    </source>
</evidence>
<evidence type="ECO:0000256" key="1">
    <source>
        <dbReference type="ARBA" id="ARBA00022801"/>
    </source>
</evidence>
<protein>
    <submittedName>
        <fullName evidence="5">Acetylhydrolase</fullName>
    </submittedName>
</protein>
<dbReference type="PANTHER" id="PTHR10272">
    <property type="entry name" value="PLATELET-ACTIVATING FACTOR ACETYLHYDROLASE"/>
    <property type="match status" value="1"/>
</dbReference>
<dbReference type="GO" id="GO:0003847">
    <property type="term" value="F:1-alkyl-2-acetylglycerophosphocholine esterase activity"/>
    <property type="evidence" value="ECO:0007669"/>
    <property type="project" value="TreeGrafter"/>
</dbReference>
<sequence>MQTELSGTGVAACWRLFGALLLALVLTGAAATGPARAQSPAISQATPNASAFRIVDFDWVDGARSRPVPARLHWPNDVAPGARIPLIVFSHGMGGSRRGYSYLARYWASRGVASLHVQHAGSDTSVWAGNPLTLVQRLQQAAHESEALARGLDVRFALDRVLSRDVGAYEAQIDRQRIVVAGHSYGANTALVAVGAGVMREGRRMEAKDPRFAAAIVISSPPFYGEPQLAPVLENVTVPTLHVTSTGDVIKIPGYYSAAADRLAIYNAIATPRKALAVFQGGSHSMFTDRPGTGGLDLNPKVKAATAELSLAFLDLVFDGDRTAMARWNAKWQPIMASSPGAPPLLRPVARSSVTQ</sequence>
<dbReference type="Gene3D" id="3.40.50.1820">
    <property type="entry name" value="alpha/beta hydrolase"/>
    <property type="match status" value="1"/>
</dbReference>
<dbReference type="GO" id="GO:0016042">
    <property type="term" value="P:lipid catabolic process"/>
    <property type="evidence" value="ECO:0007669"/>
    <property type="project" value="UniProtKB-KW"/>
</dbReference>
<dbReference type="InterPro" id="IPR029058">
    <property type="entry name" value="AB_hydrolase_fold"/>
</dbReference>
<keyword evidence="4" id="KW-0732">Signal</keyword>
<dbReference type="SUPFAM" id="SSF53474">
    <property type="entry name" value="alpha/beta-Hydrolases"/>
    <property type="match status" value="1"/>
</dbReference>
<dbReference type="AlphaFoldDB" id="A0A1W7A030"/>
<keyword evidence="2" id="KW-0442">Lipid degradation</keyword>
<keyword evidence="6" id="KW-1185">Reference proteome</keyword>
<keyword evidence="3" id="KW-0443">Lipid metabolism</keyword>
<keyword evidence="1 5" id="KW-0378">Hydrolase</keyword>
<dbReference type="PANTHER" id="PTHR10272:SF0">
    <property type="entry name" value="PLATELET-ACTIVATING FACTOR ACETYLHYDROLASE"/>
    <property type="match status" value="1"/>
</dbReference>
<evidence type="ECO:0000256" key="4">
    <source>
        <dbReference type="SAM" id="SignalP"/>
    </source>
</evidence>
<feature type="signal peptide" evidence="4">
    <location>
        <begin position="1"/>
        <end position="37"/>
    </location>
</feature>
<feature type="chain" id="PRO_5011986664" evidence="4">
    <location>
        <begin position="38"/>
        <end position="356"/>
    </location>
</feature>
<proteinExistence type="predicted"/>
<reference evidence="5 6" key="1">
    <citation type="submission" date="2017-05" db="EMBL/GenBank/DDBJ databases">
        <title>Full genome sequence of Pseudorhodoplanes sinuspersici.</title>
        <authorList>
            <person name="Dastgheib S.M.M."/>
            <person name="Shavandi M."/>
            <person name="Tirandaz H."/>
        </authorList>
    </citation>
    <scope>NUCLEOTIDE SEQUENCE [LARGE SCALE GENOMIC DNA]</scope>
    <source>
        <strain evidence="5 6">RIPI110</strain>
    </source>
</reference>